<feature type="transmembrane region" description="Helical" evidence="6">
    <location>
        <begin position="392"/>
        <end position="419"/>
    </location>
</feature>
<comment type="subcellular location">
    <subcellularLocation>
        <location evidence="1">Cell membrane</location>
        <topology evidence="1">Multi-pass membrane protein</topology>
    </subcellularLocation>
</comment>
<dbReference type="Pfam" id="PF02687">
    <property type="entry name" value="FtsX"/>
    <property type="match status" value="2"/>
</dbReference>
<feature type="transmembrane region" description="Helical" evidence="6">
    <location>
        <begin position="523"/>
        <end position="546"/>
    </location>
</feature>
<evidence type="ECO:0000256" key="6">
    <source>
        <dbReference type="SAM" id="Phobius"/>
    </source>
</evidence>
<feature type="transmembrane region" description="Helical" evidence="6">
    <location>
        <begin position="777"/>
        <end position="805"/>
    </location>
</feature>
<proteinExistence type="predicted"/>
<keyword evidence="5 6" id="KW-0472">Membrane</keyword>
<dbReference type="InterPro" id="IPR038766">
    <property type="entry name" value="Membrane_comp_ABC_pdt"/>
</dbReference>
<feature type="transmembrane region" description="Helical" evidence="6">
    <location>
        <begin position="461"/>
        <end position="479"/>
    </location>
</feature>
<evidence type="ECO:0000256" key="4">
    <source>
        <dbReference type="ARBA" id="ARBA00022989"/>
    </source>
</evidence>
<evidence type="ECO:0000259" key="8">
    <source>
        <dbReference type="Pfam" id="PF12704"/>
    </source>
</evidence>
<feature type="domain" description="MacB-like periplasmic core" evidence="8">
    <location>
        <begin position="23"/>
        <end position="218"/>
    </location>
</feature>
<evidence type="ECO:0000256" key="1">
    <source>
        <dbReference type="ARBA" id="ARBA00004651"/>
    </source>
</evidence>
<evidence type="ECO:0000256" key="3">
    <source>
        <dbReference type="ARBA" id="ARBA00022692"/>
    </source>
</evidence>
<dbReference type="AlphaFoldDB" id="A0A934N8S2"/>
<dbReference type="EMBL" id="JAEKNN010000009">
    <property type="protein sequence ID" value="MBJ7608212.1"/>
    <property type="molecule type" value="Genomic_DNA"/>
</dbReference>
<dbReference type="GO" id="GO:0005886">
    <property type="term" value="C:plasma membrane"/>
    <property type="evidence" value="ECO:0007669"/>
    <property type="project" value="UniProtKB-SubCell"/>
</dbReference>
<evidence type="ECO:0000259" key="7">
    <source>
        <dbReference type="Pfam" id="PF02687"/>
    </source>
</evidence>
<organism evidence="9 10">
    <name type="scientific">Candidatus Amunia macphersoniae</name>
    <dbReference type="NCBI Taxonomy" id="3127014"/>
    <lineage>
        <taxon>Bacteria</taxon>
        <taxon>Bacillati</taxon>
        <taxon>Candidatus Dormiibacterota</taxon>
        <taxon>Candidatus Dormibacteria</taxon>
        <taxon>Candidatus Aeolococcales</taxon>
        <taxon>Candidatus Aeolococcaceae</taxon>
        <taxon>Candidatus Amunia</taxon>
    </lineage>
</organism>
<feature type="transmembrane region" description="Helical" evidence="6">
    <location>
        <begin position="24"/>
        <end position="44"/>
    </location>
</feature>
<feature type="transmembrane region" description="Helical" evidence="6">
    <location>
        <begin position="304"/>
        <end position="327"/>
    </location>
</feature>
<feature type="transmembrane region" description="Helical" evidence="6">
    <location>
        <begin position="833"/>
        <end position="859"/>
    </location>
</feature>
<name>A0A934N8S2_9BACT</name>
<comment type="caution">
    <text evidence="9">The sequence shown here is derived from an EMBL/GenBank/DDBJ whole genome shotgun (WGS) entry which is preliminary data.</text>
</comment>
<keyword evidence="4 6" id="KW-1133">Transmembrane helix</keyword>
<evidence type="ECO:0000256" key="2">
    <source>
        <dbReference type="ARBA" id="ARBA00022475"/>
    </source>
</evidence>
<evidence type="ECO:0000313" key="9">
    <source>
        <dbReference type="EMBL" id="MBJ7608212.1"/>
    </source>
</evidence>
<keyword evidence="3 6" id="KW-0812">Transmembrane</keyword>
<accession>A0A934N8S2</accession>
<sequence>MIGNLLFLLRHTGRSVWRGGRRTAVAVLCITVGVAAVVALQVAAATVSSALTSNVRASNGGDVAVSSQSSPLTAADLTVFTTLHADGRVSAVSAVARLHATASVSGGTIVPFEVNTVELATYPVAGDPPLVNPQGGSVHALMAHRGDVLVSSVLADQLGVGIGGHVFVNGIGGAGLSATVRGVLAQATLEHSSVMLVSTTDGGALTDAPPEYVSVYLGVPGASAPVAAELRSRFPQASVTTVDEALQSAQQQVHDFREYTLLTGLVTLLVAGVGIFNVMHSVLASRYLEIAMLKAIGYRPRSMFTVLALEAAVIGLAGGVVGTLVGLAVSGGITAAVARAVAIQAPLVIDAGTVALGVALGLGSTVVFALLPIVRAARLRPLSMLRPNSDAAFTSGAGATVLLLVVSALLFALLAGAIVGDLVAGFVLVVAAASLAGVFGGIFAAVTAAGARLRPLHNVTANRAVLAGLVLLTAATAFWLPAVAVAVGLVAIVWTVATVAPRNGRMRIGMATRSLDRRRARTAVTLVALLIGIFSMSLTVTVSIGLRDQLTTALARAGSANLLAVTGISGRDVLIRNAQALPGLQSSLITTVATAAPTAIDGKPLKAAPSDPTADPGETPYRGLNGVSGYDLAGGGAPAGIVARDGRLLSASDARSHNIILPTRFADPPASLHPGSTVTFQGGAGGHPVTMNVVGLYQRAPGYGSRNLVRLYGSDIYGDTSLATALGGGDASTVVTMAVDDASLVHDSVLLQRASPGALVINVNDLTAVVRGILNNLLIVLALIAGLTLLAGLTVVGNGVTLAMIERRQEIAMLKAIGFPPRSVTQMVLLENALAGLLAGAVSVIVVAVGLAALSRWVFTTQVGFSAGIAIAVLVIGALIAMLGAWLGSRRAVRLRPTEVLRNT</sequence>
<dbReference type="Proteomes" id="UP000614410">
    <property type="component" value="Unassembled WGS sequence"/>
</dbReference>
<feature type="transmembrane region" description="Helical" evidence="6">
    <location>
        <begin position="259"/>
        <end position="283"/>
    </location>
</feature>
<reference evidence="9 10" key="1">
    <citation type="submission" date="2020-10" db="EMBL/GenBank/DDBJ databases">
        <title>Ca. Dormibacterota MAGs.</title>
        <authorList>
            <person name="Montgomery K."/>
        </authorList>
    </citation>
    <scope>NUCLEOTIDE SEQUENCE [LARGE SCALE GENOMIC DNA]</scope>
    <source>
        <strain evidence="9">Mitchell_Peninsula_5</strain>
    </source>
</reference>
<feature type="domain" description="ABC3 transporter permease C-terminal" evidence="7">
    <location>
        <begin position="264"/>
        <end position="379"/>
    </location>
</feature>
<dbReference type="Pfam" id="PF12704">
    <property type="entry name" value="MacB_PCD"/>
    <property type="match status" value="1"/>
</dbReference>
<dbReference type="InterPro" id="IPR003838">
    <property type="entry name" value="ABC3_permease_C"/>
</dbReference>
<feature type="transmembrane region" description="Helical" evidence="6">
    <location>
        <begin position="485"/>
        <end position="502"/>
    </location>
</feature>
<dbReference type="InterPro" id="IPR025857">
    <property type="entry name" value="MacB_PCD"/>
</dbReference>
<keyword evidence="2" id="KW-1003">Cell membrane</keyword>
<feature type="transmembrane region" description="Helical" evidence="6">
    <location>
        <begin position="425"/>
        <end position="449"/>
    </location>
</feature>
<dbReference type="PANTHER" id="PTHR30287">
    <property type="entry name" value="MEMBRANE COMPONENT OF PREDICTED ABC SUPERFAMILY METABOLITE UPTAKE TRANSPORTER"/>
    <property type="match status" value="1"/>
</dbReference>
<evidence type="ECO:0000313" key="10">
    <source>
        <dbReference type="Proteomes" id="UP000614410"/>
    </source>
</evidence>
<feature type="transmembrane region" description="Helical" evidence="6">
    <location>
        <begin position="865"/>
        <end position="887"/>
    </location>
</feature>
<protein>
    <submittedName>
        <fullName evidence="9">FtsX-like permease family protein</fullName>
    </submittedName>
</protein>
<evidence type="ECO:0000256" key="5">
    <source>
        <dbReference type="ARBA" id="ARBA00023136"/>
    </source>
</evidence>
<dbReference type="PANTHER" id="PTHR30287:SF2">
    <property type="entry name" value="BLL1001 PROTEIN"/>
    <property type="match status" value="1"/>
</dbReference>
<feature type="transmembrane region" description="Helical" evidence="6">
    <location>
        <begin position="347"/>
        <end position="371"/>
    </location>
</feature>
<gene>
    <name evidence="9" type="ORF">JF887_02115</name>
</gene>
<feature type="domain" description="ABC3 transporter permease C-terminal" evidence="7">
    <location>
        <begin position="783"/>
        <end position="895"/>
    </location>
</feature>